<dbReference type="EMBL" id="AEBR01000021">
    <property type="protein sequence ID" value="EFM83594.1"/>
    <property type="molecule type" value="Genomic_DNA"/>
</dbReference>
<dbReference type="RefSeq" id="WP_002355364.1">
    <property type="nucleotide sequence ID" value="NZ_GL454427.1"/>
</dbReference>
<dbReference type="AlphaFoldDB" id="A0A125W8H3"/>
<name>A0A125W8H3_ENTFL</name>
<reference evidence="1 2" key="1">
    <citation type="submission" date="2010-07" db="EMBL/GenBank/DDBJ databases">
        <authorList>
            <person name="Sid Ahmed O."/>
        </authorList>
    </citation>
    <scope>NUCLEOTIDE SEQUENCE [LARGE SCALE GENOMIC DNA]</scope>
    <source>
        <strain evidence="1 2">TX4248</strain>
    </source>
</reference>
<proteinExistence type="predicted"/>
<sequence length="45" mass="4962">MATIILSILIFGTAGIITYRRIKKGESCEDCQTACPVKKEQSSQE</sequence>
<dbReference type="HOGENOM" id="CLU_212104_1_0_9"/>
<evidence type="ECO:0008006" key="3">
    <source>
        <dbReference type="Google" id="ProtNLM"/>
    </source>
</evidence>
<evidence type="ECO:0000313" key="1">
    <source>
        <dbReference type="EMBL" id="EFM83594.1"/>
    </source>
</evidence>
<dbReference type="Proteomes" id="UP000004846">
    <property type="component" value="Unassembled WGS sequence"/>
</dbReference>
<gene>
    <name evidence="1" type="ORF">HMPREF9498_00696</name>
</gene>
<protein>
    <recommendedName>
        <fullName evidence="3">FeoB-associated Cys-rich membrane protein</fullName>
    </recommendedName>
</protein>
<comment type="caution">
    <text evidence="1">The sequence shown here is derived from an EMBL/GenBank/DDBJ whole genome shotgun (WGS) entry which is preliminary data.</text>
</comment>
<organism evidence="1 2">
    <name type="scientific">Enterococcus faecalis TX4248</name>
    <dbReference type="NCBI Taxonomy" id="749495"/>
    <lineage>
        <taxon>Bacteria</taxon>
        <taxon>Bacillati</taxon>
        <taxon>Bacillota</taxon>
        <taxon>Bacilli</taxon>
        <taxon>Lactobacillales</taxon>
        <taxon>Enterococcaceae</taxon>
        <taxon>Enterococcus</taxon>
    </lineage>
</organism>
<evidence type="ECO:0000313" key="2">
    <source>
        <dbReference type="Proteomes" id="UP000004846"/>
    </source>
</evidence>
<accession>A0A125W8H3</accession>